<dbReference type="PROSITE" id="PS01126">
    <property type="entry name" value="EF_TS_1"/>
    <property type="match status" value="1"/>
</dbReference>
<evidence type="ECO:0000256" key="8">
    <source>
        <dbReference type="RuleBase" id="RU000643"/>
    </source>
</evidence>
<gene>
    <name evidence="6 10" type="primary">tsf</name>
    <name evidence="10" type="ORF">SAMEA3545359_00626</name>
</gene>
<dbReference type="InterPro" id="IPR018101">
    <property type="entry name" value="Transl_elong_Ts_CS"/>
</dbReference>
<keyword evidence="4 6" id="KW-0648">Protein biosynthesis</keyword>
<dbReference type="Gene3D" id="1.10.286.20">
    <property type="match status" value="1"/>
</dbReference>
<dbReference type="InterPro" id="IPR009060">
    <property type="entry name" value="UBA-like_sf"/>
</dbReference>
<comment type="function">
    <text evidence="5 6 7">Associates with the EF-Tu.GDP complex and induces the exchange of GDP to GTP. It remains bound to the aminoacyl-tRNA.EF-Tu.GTP complex up to the GTP hydrolysis stage on the ribosome.</text>
</comment>
<feature type="domain" description="Translation elongation factor EFTs/EF1B dimerisation" evidence="9">
    <location>
        <begin position="72"/>
        <end position="284"/>
    </location>
</feature>
<evidence type="ECO:0000313" key="10">
    <source>
        <dbReference type="EMBL" id="SCJ51095.1"/>
    </source>
</evidence>
<dbReference type="Gene3D" id="1.10.8.10">
    <property type="entry name" value="DNA helicase RuvA subunit, C-terminal domain"/>
    <property type="match status" value="1"/>
</dbReference>
<dbReference type="SUPFAM" id="SSF54713">
    <property type="entry name" value="Elongation factor Ts (EF-Ts), dimerisation domain"/>
    <property type="match status" value="2"/>
</dbReference>
<protein>
    <recommendedName>
        <fullName evidence="2 6">Elongation factor Ts</fullName>
        <shortName evidence="6">EF-Ts</shortName>
    </recommendedName>
</protein>
<dbReference type="AlphaFoldDB" id="A0A1C6H125"/>
<dbReference type="PANTHER" id="PTHR11741:SF0">
    <property type="entry name" value="ELONGATION FACTOR TS, MITOCHONDRIAL"/>
    <property type="match status" value="1"/>
</dbReference>
<dbReference type="EMBL" id="FMHG01000001">
    <property type="protein sequence ID" value="SCJ51095.1"/>
    <property type="molecule type" value="Genomic_DNA"/>
</dbReference>
<reference evidence="10" key="1">
    <citation type="submission" date="2015-09" db="EMBL/GenBank/DDBJ databases">
        <authorList>
            <consortium name="Pathogen Informatics"/>
        </authorList>
    </citation>
    <scope>NUCLEOTIDE SEQUENCE</scope>
    <source>
        <strain evidence="10">2789STDY5834896</strain>
    </source>
</reference>
<evidence type="ECO:0000256" key="5">
    <source>
        <dbReference type="ARBA" id="ARBA00025453"/>
    </source>
</evidence>
<proteinExistence type="inferred from homology"/>
<comment type="subcellular location">
    <subcellularLocation>
        <location evidence="6 8">Cytoplasm</location>
    </subcellularLocation>
</comment>
<dbReference type="NCBIfam" id="TIGR00116">
    <property type="entry name" value="tsf"/>
    <property type="match status" value="1"/>
</dbReference>
<dbReference type="FunFam" id="1.10.8.10:FF:000001">
    <property type="entry name" value="Elongation factor Ts"/>
    <property type="match status" value="1"/>
</dbReference>
<dbReference type="PANTHER" id="PTHR11741">
    <property type="entry name" value="ELONGATION FACTOR TS"/>
    <property type="match status" value="1"/>
</dbReference>
<dbReference type="Pfam" id="PF00889">
    <property type="entry name" value="EF_TS"/>
    <property type="match status" value="1"/>
</dbReference>
<dbReference type="SUPFAM" id="SSF46934">
    <property type="entry name" value="UBA-like"/>
    <property type="match status" value="1"/>
</dbReference>
<dbReference type="FunFam" id="1.10.286.20:FF:000001">
    <property type="entry name" value="Elongation factor Ts"/>
    <property type="match status" value="1"/>
</dbReference>
<feature type="region of interest" description="Involved in Mg(2+) ion dislocation from EF-Tu" evidence="6">
    <location>
        <begin position="81"/>
        <end position="84"/>
    </location>
</feature>
<evidence type="ECO:0000256" key="2">
    <source>
        <dbReference type="ARBA" id="ARBA00016956"/>
    </source>
</evidence>
<accession>A0A1C6H125</accession>
<dbReference type="HAMAP" id="MF_00050">
    <property type="entry name" value="EF_Ts"/>
    <property type="match status" value="1"/>
</dbReference>
<comment type="similarity">
    <text evidence="1 6 7">Belongs to the EF-Ts family.</text>
</comment>
<dbReference type="InterPro" id="IPR001816">
    <property type="entry name" value="Transl_elong_EFTs/EF1B"/>
</dbReference>
<sequence>MAFTAKDVKELREKTGCGMMDCKKALTEAEGDMDKAIELLREKGLAAAAKKSGRIAADGLVYAYVDDVNKVGVVIEVNSETDFVAKNAEFQAFVDTCAKTVAQKKPADVAALMAEKAVDSEMTVEEMLREKILTIGENLIIRRFARFEGDVVTYIHGGGTHGVMVLFDTDLAGKPEFAAYGKDVAMQIAAANPTFVRKEEVPAEQVEKEKEILKVQALNEGKPANIAEKMVMGRINKFFKEVCLLEQPFVKDQDLTVAKYTQNTAKELGGKIEIVKFVRFEKGEGIEKRQDDLAAEVAKMVK</sequence>
<dbReference type="InterPro" id="IPR036402">
    <property type="entry name" value="EF-Ts_dimer_sf"/>
</dbReference>
<dbReference type="InterPro" id="IPR014039">
    <property type="entry name" value="Transl_elong_EFTs/EF1B_dimer"/>
</dbReference>
<dbReference type="GO" id="GO:0003746">
    <property type="term" value="F:translation elongation factor activity"/>
    <property type="evidence" value="ECO:0007669"/>
    <property type="project" value="UniProtKB-UniRule"/>
</dbReference>
<keyword evidence="3 6" id="KW-0251">Elongation factor</keyword>
<evidence type="ECO:0000256" key="7">
    <source>
        <dbReference type="RuleBase" id="RU000642"/>
    </source>
</evidence>
<keyword evidence="6" id="KW-0963">Cytoplasm</keyword>
<organism evidence="10">
    <name type="scientific">uncultured Anaerotruncus sp</name>
    <dbReference type="NCBI Taxonomy" id="905011"/>
    <lineage>
        <taxon>Bacteria</taxon>
        <taxon>Bacillati</taxon>
        <taxon>Bacillota</taxon>
        <taxon>Clostridia</taxon>
        <taxon>Eubacteriales</taxon>
        <taxon>Oscillospiraceae</taxon>
        <taxon>Anaerotruncus</taxon>
        <taxon>environmental samples</taxon>
    </lineage>
</organism>
<evidence type="ECO:0000256" key="4">
    <source>
        <dbReference type="ARBA" id="ARBA00022917"/>
    </source>
</evidence>
<name>A0A1C6H125_9FIRM</name>
<evidence type="ECO:0000256" key="3">
    <source>
        <dbReference type="ARBA" id="ARBA00022768"/>
    </source>
</evidence>
<evidence type="ECO:0000256" key="1">
    <source>
        <dbReference type="ARBA" id="ARBA00005532"/>
    </source>
</evidence>
<dbReference type="GO" id="GO:0005737">
    <property type="term" value="C:cytoplasm"/>
    <property type="evidence" value="ECO:0007669"/>
    <property type="project" value="UniProtKB-SubCell"/>
</dbReference>
<evidence type="ECO:0000256" key="6">
    <source>
        <dbReference type="HAMAP-Rule" id="MF_00050"/>
    </source>
</evidence>
<dbReference type="PROSITE" id="PS01127">
    <property type="entry name" value="EF_TS_2"/>
    <property type="match status" value="1"/>
</dbReference>
<evidence type="ECO:0000259" key="9">
    <source>
        <dbReference type="Pfam" id="PF00889"/>
    </source>
</evidence>
<dbReference type="CDD" id="cd14275">
    <property type="entry name" value="UBA_EF-Ts"/>
    <property type="match status" value="1"/>
</dbReference>
<dbReference type="Gene3D" id="3.30.479.20">
    <property type="entry name" value="Elongation factor Ts, dimerisation domain"/>
    <property type="match status" value="2"/>
</dbReference>